<keyword evidence="9" id="KW-0472">Membrane</keyword>
<reference evidence="11 12" key="1">
    <citation type="submission" date="2018-01" db="EMBL/GenBank/DDBJ databases">
        <title>Draft genome sequence of Jishengella sp. NA12.</title>
        <authorList>
            <person name="Sahin N."/>
            <person name="Ay H."/>
            <person name="Saygin H."/>
        </authorList>
    </citation>
    <scope>NUCLEOTIDE SEQUENCE [LARGE SCALE GENOMIC DNA]</scope>
    <source>
        <strain evidence="11 12">NA12</strain>
    </source>
</reference>
<comment type="similarity">
    <text evidence="2">Belongs to the peptidase S15 family.</text>
</comment>
<evidence type="ECO:0000256" key="2">
    <source>
        <dbReference type="ARBA" id="ARBA00010819"/>
    </source>
</evidence>
<dbReference type="Pfam" id="PF08530">
    <property type="entry name" value="PepX_C"/>
    <property type="match status" value="1"/>
</dbReference>
<dbReference type="InterPro" id="IPR005674">
    <property type="entry name" value="CocE/Ser_esterase"/>
</dbReference>
<dbReference type="Gene3D" id="3.40.50.1820">
    <property type="entry name" value="alpha/beta hydrolase"/>
    <property type="match status" value="2"/>
</dbReference>
<keyword evidence="5" id="KW-0645">Protease</keyword>
<dbReference type="SMART" id="SM00939">
    <property type="entry name" value="PepX_C"/>
    <property type="match status" value="1"/>
</dbReference>
<dbReference type="GO" id="GO:0004177">
    <property type="term" value="F:aminopeptidase activity"/>
    <property type="evidence" value="ECO:0007669"/>
    <property type="project" value="UniProtKB-KW"/>
</dbReference>
<evidence type="ECO:0000256" key="3">
    <source>
        <dbReference type="ARBA" id="ARBA00012463"/>
    </source>
</evidence>
<dbReference type="GO" id="GO:0008236">
    <property type="term" value="F:serine-type peptidase activity"/>
    <property type="evidence" value="ECO:0007669"/>
    <property type="project" value="UniProtKB-KW"/>
</dbReference>
<dbReference type="GO" id="GO:0008239">
    <property type="term" value="F:dipeptidyl-peptidase activity"/>
    <property type="evidence" value="ECO:0007669"/>
    <property type="project" value="UniProtKB-EC"/>
</dbReference>
<dbReference type="EMBL" id="POTY01000072">
    <property type="protein sequence ID" value="PZG18357.1"/>
    <property type="molecule type" value="Genomic_DNA"/>
</dbReference>
<comment type="caution">
    <text evidence="11">The sequence shown here is derived from an EMBL/GenBank/DDBJ whole genome shotgun (WGS) entry which is preliminary data.</text>
</comment>
<proteinExistence type="inferred from homology"/>
<evidence type="ECO:0000256" key="1">
    <source>
        <dbReference type="ARBA" id="ARBA00000123"/>
    </source>
</evidence>
<dbReference type="SUPFAM" id="SSF49785">
    <property type="entry name" value="Galactose-binding domain-like"/>
    <property type="match status" value="1"/>
</dbReference>
<feature type="transmembrane region" description="Helical" evidence="9">
    <location>
        <begin position="61"/>
        <end position="83"/>
    </location>
</feature>
<dbReference type="InterPro" id="IPR008252">
    <property type="entry name" value="Pept_S15_Xpro"/>
</dbReference>
<evidence type="ECO:0000313" key="11">
    <source>
        <dbReference type="EMBL" id="PZG18357.1"/>
    </source>
</evidence>
<dbReference type="PRINTS" id="PR00923">
    <property type="entry name" value="LACTOPTASE"/>
</dbReference>
<dbReference type="SUPFAM" id="SSF53474">
    <property type="entry name" value="alpha/beta-Hydrolases"/>
    <property type="match status" value="1"/>
</dbReference>
<keyword evidence="9" id="KW-0812">Transmembrane</keyword>
<name>A0A2W2F9U3_9ACTN</name>
<evidence type="ECO:0000256" key="8">
    <source>
        <dbReference type="ARBA" id="ARBA00030045"/>
    </source>
</evidence>
<gene>
    <name evidence="11" type="ORF">C1I95_13745</name>
</gene>
<dbReference type="Gene3D" id="2.60.120.260">
    <property type="entry name" value="Galactose-binding domain-like"/>
    <property type="match status" value="1"/>
</dbReference>
<keyword evidence="4" id="KW-0031">Aminopeptidase</keyword>
<keyword evidence="9" id="KW-1133">Transmembrane helix</keyword>
<keyword evidence="7" id="KW-0720">Serine protease</keyword>
<dbReference type="InterPro" id="IPR029058">
    <property type="entry name" value="AB_hydrolase_fold"/>
</dbReference>
<dbReference type="InterPro" id="IPR008979">
    <property type="entry name" value="Galactose-bd-like_sf"/>
</dbReference>
<keyword evidence="12" id="KW-1185">Reference proteome</keyword>
<dbReference type="EC" id="3.4.14.11" evidence="3"/>
<dbReference type="Pfam" id="PF02129">
    <property type="entry name" value="Peptidase_S15"/>
    <property type="match status" value="1"/>
</dbReference>
<protein>
    <recommendedName>
        <fullName evidence="3">Xaa-Pro dipeptidyl-peptidase</fullName>
        <ecNumber evidence="3">3.4.14.11</ecNumber>
    </recommendedName>
    <alternativeName>
        <fullName evidence="8">X-prolyl-dipeptidyl aminopeptidase</fullName>
    </alternativeName>
</protein>
<accession>A0A2W2F9U3</accession>
<evidence type="ECO:0000259" key="10">
    <source>
        <dbReference type="SMART" id="SM00939"/>
    </source>
</evidence>
<evidence type="ECO:0000256" key="5">
    <source>
        <dbReference type="ARBA" id="ARBA00022670"/>
    </source>
</evidence>
<dbReference type="AlphaFoldDB" id="A0A2W2F9U3"/>
<keyword evidence="6" id="KW-0378">Hydrolase</keyword>
<organism evidence="11 12">
    <name type="scientific">Micromonospora craterilacus</name>
    <dbReference type="NCBI Taxonomy" id="1655439"/>
    <lineage>
        <taxon>Bacteria</taxon>
        <taxon>Bacillati</taxon>
        <taxon>Actinomycetota</taxon>
        <taxon>Actinomycetes</taxon>
        <taxon>Micromonosporales</taxon>
        <taxon>Micromonosporaceae</taxon>
        <taxon>Micromonospora</taxon>
    </lineage>
</organism>
<dbReference type="InterPro" id="IPR013736">
    <property type="entry name" value="Xaa-Pro_dipept_C"/>
</dbReference>
<dbReference type="GO" id="GO:0006508">
    <property type="term" value="P:proteolysis"/>
    <property type="evidence" value="ECO:0007669"/>
    <property type="project" value="UniProtKB-KW"/>
</dbReference>
<sequence length="688" mass="74432">MGRQGKPTRRWSRESDRCRSGEECYRYIQLLTMVIDADEDASHQVLSRVDGGEGMGFVRRLVAVGTVVGVTVMGAPVVASAAAEPPRIVIENGVTQPVFSYGDAIQEVVYVEAPMDSDGDGSRDLIAVDVIRPAETEAGLRVPTIMEASPYYGRDPGDPVPDRTRGFAGWWDEYFVPRGYAVVQVEMQGTSRSFGCPTTGGVEDTVSIKAVVDWLNGRAPGFYHDGSAAVADWSTGNVGMQGVSYVGTLPNAVATQGVPGLRTVVPIAAISSWYKYVNDQGIAWSSWSENVNHRYTEWLADYVSVGRVLPGAASVPACRSVITGVGDAEVASASDFTPFWQERSYLPDANKIKTVNTSVFMVHGLTDYNVKTMHFADLWREVEKRQMPRKIWIHRGAHVNPTSFRLAAWQSVMHRWMDHWLHDIPNGIMNEPMADIQRPDGTWETHSTWPDANVKDVDLRFGPATADAAGTLSANNVGGNPTQSFVDQIESQAVKIGNAEQAKPGRLAYVTAPLAKDLRISGTPKLAVRMSTTAETALLSALLVDYGEGPTVTVAGKEPLEVIHESCEPEDLASRTGCAEPMAASVAITPERVLAWGHIDVKNSSDLRQSQALTPGDKYNVRWTTLPSEHVIPAGHRIGVVITGNYNANPTSNRPARDAAAVGSEITVYLNGSTLVLPVVGGKDALGF</sequence>
<dbReference type="NCBIfam" id="TIGR00976">
    <property type="entry name" value="CocE_NonD"/>
    <property type="match status" value="1"/>
</dbReference>
<comment type="catalytic activity">
    <reaction evidence="1">
        <text>Hydrolyzes Xaa-Pro-|- bonds to release unblocked, N-terminal dipeptides from substrates including Ala-Pro-|-p-nitroanilide and (sequentially) Tyr-Pro-|-Phe-Pro-|-Gly-Pro-|-Ile.</text>
        <dbReference type="EC" id="3.4.14.11"/>
    </reaction>
</comment>
<evidence type="ECO:0000256" key="4">
    <source>
        <dbReference type="ARBA" id="ARBA00022438"/>
    </source>
</evidence>
<evidence type="ECO:0000256" key="7">
    <source>
        <dbReference type="ARBA" id="ARBA00022825"/>
    </source>
</evidence>
<dbReference type="Proteomes" id="UP000248924">
    <property type="component" value="Unassembled WGS sequence"/>
</dbReference>
<evidence type="ECO:0000313" key="12">
    <source>
        <dbReference type="Proteomes" id="UP000248924"/>
    </source>
</evidence>
<evidence type="ECO:0000256" key="9">
    <source>
        <dbReference type="SAM" id="Phobius"/>
    </source>
</evidence>
<dbReference type="InterPro" id="IPR000383">
    <property type="entry name" value="Xaa-Pro-like_dom"/>
</dbReference>
<evidence type="ECO:0000256" key="6">
    <source>
        <dbReference type="ARBA" id="ARBA00022801"/>
    </source>
</evidence>
<feature type="domain" description="Xaa-Pro dipeptidyl-peptidase C-terminal" evidence="10">
    <location>
        <begin position="414"/>
        <end position="676"/>
    </location>
</feature>